<dbReference type="STRING" id="1192034.CAP_0695"/>
<dbReference type="InterPro" id="IPR011936">
    <property type="entry name" value="Myxo_disulph_rpt"/>
</dbReference>
<accession>A0A017TF40</accession>
<dbReference type="Pfam" id="PF13948">
    <property type="entry name" value="DUF4215"/>
    <property type="match status" value="1"/>
</dbReference>
<dbReference type="Gene3D" id="2.130.10.30">
    <property type="entry name" value="Regulator of chromosome condensation 1/beta-lactamase-inhibitor protein II"/>
    <property type="match status" value="1"/>
</dbReference>
<comment type="caution">
    <text evidence="5">The sequence shown here is derived from an EMBL/GenBank/DDBJ whole genome shotgun (WGS) entry which is preliminary data.</text>
</comment>
<evidence type="ECO:0000256" key="1">
    <source>
        <dbReference type="ARBA" id="ARBA00022729"/>
    </source>
</evidence>
<evidence type="ECO:0000313" key="5">
    <source>
        <dbReference type="EMBL" id="EYF07216.1"/>
    </source>
</evidence>
<reference evidence="5 6" key="1">
    <citation type="submission" date="2013-05" db="EMBL/GenBank/DDBJ databases">
        <title>Genome assembly of Chondromyces apiculatus DSM 436.</title>
        <authorList>
            <person name="Sharma G."/>
            <person name="Khatri I."/>
            <person name="Kaur C."/>
            <person name="Mayilraj S."/>
            <person name="Subramanian S."/>
        </authorList>
    </citation>
    <scope>NUCLEOTIDE SEQUENCE [LARGE SCALE GENOMIC DNA]</scope>
    <source>
        <strain evidence="5 6">DSM 436</strain>
    </source>
</reference>
<dbReference type="Proteomes" id="UP000019678">
    <property type="component" value="Unassembled WGS sequence"/>
</dbReference>
<dbReference type="NCBIfam" id="TIGR02232">
    <property type="entry name" value="myxo_disulf_rpt"/>
    <property type="match status" value="1"/>
</dbReference>
<protein>
    <submittedName>
        <fullName evidence="5">Regulator of chromosome condensation, RCC1</fullName>
    </submittedName>
</protein>
<dbReference type="eggNOG" id="COG5184">
    <property type="taxonomic scope" value="Bacteria"/>
</dbReference>
<proteinExistence type="predicted"/>
<dbReference type="Pfam" id="PF13540">
    <property type="entry name" value="RCC1_2"/>
    <property type="match status" value="1"/>
</dbReference>
<sequence length="308" mass="30416">MVAGGSGGVRGGRGGCGDEGAPGPGEPDAFCEGALEGTLLPEQVQGDCASLVCDGAGRRMLAALESDTPDDGNPCTVDTCAGTTPQHTAQTEVACYSGAEGTEGVGRCQAGVQQCDAAGQPVGGCEGEVLPAVESCAAGGVDDDCDGLVDEEASPAVCGDGCTAADEACDDGNTSNDDGCTSTCLKEEVLVMSLGGSHACAILHDGRVKCWGYNGSGRLGLGDTLDRGDGPGEMGDSLPAVNLGTAASATLVGASLGYSCARLAAGNIKCWGTNEYSQLGVGGELNRGTSPADMGDNLPAVKLYSSTW</sequence>
<dbReference type="InterPro" id="IPR009091">
    <property type="entry name" value="RCC1/BLIP-II"/>
</dbReference>
<keyword evidence="3" id="KW-1015">Disulfide bond</keyword>
<gene>
    <name evidence="5" type="ORF">CAP_0695</name>
</gene>
<feature type="region of interest" description="Disordered" evidence="4">
    <location>
        <begin position="1"/>
        <end position="29"/>
    </location>
</feature>
<evidence type="ECO:0000256" key="3">
    <source>
        <dbReference type="ARBA" id="ARBA00023157"/>
    </source>
</evidence>
<dbReference type="InterPro" id="IPR000408">
    <property type="entry name" value="Reg_chr_condens"/>
</dbReference>
<dbReference type="AlphaFoldDB" id="A0A017TF40"/>
<dbReference type="SUPFAM" id="SSF50985">
    <property type="entry name" value="RCC1/BLIP-II"/>
    <property type="match status" value="1"/>
</dbReference>
<evidence type="ECO:0000256" key="2">
    <source>
        <dbReference type="ARBA" id="ARBA00022737"/>
    </source>
</evidence>
<keyword evidence="1" id="KW-0732">Signal</keyword>
<dbReference type="EMBL" id="ASRX01000011">
    <property type="protein sequence ID" value="EYF07216.1"/>
    <property type="molecule type" value="Genomic_DNA"/>
</dbReference>
<dbReference type="PROSITE" id="PS50012">
    <property type="entry name" value="RCC1_3"/>
    <property type="match status" value="1"/>
</dbReference>
<name>A0A017TF40_9BACT</name>
<evidence type="ECO:0000256" key="4">
    <source>
        <dbReference type="SAM" id="MobiDB-lite"/>
    </source>
</evidence>
<keyword evidence="6" id="KW-1185">Reference proteome</keyword>
<keyword evidence="2" id="KW-0677">Repeat</keyword>
<feature type="compositionally biased region" description="Gly residues" evidence="4">
    <location>
        <begin position="1"/>
        <end position="23"/>
    </location>
</feature>
<organism evidence="5 6">
    <name type="scientific">Chondromyces apiculatus DSM 436</name>
    <dbReference type="NCBI Taxonomy" id="1192034"/>
    <lineage>
        <taxon>Bacteria</taxon>
        <taxon>Pseudomonadati</taxon>
        <taxon>Myxococcota</taxon>
        <taxon>Polyangia</taxon>
        <taxon>Polyangiales</taxon>
        <taxon>Polyangiaceae</taxon>
        <taxon>Chondromyces</taxon>
    </lineage>
</organism>
<evidence type="ECO:0000313" key="6">
    <source>
        <dbReference type="Proteomes" id="UP000019678"/>
    </source>
</evidence>